<organism evidence="1 2">
    <name type="scientific">Neofusicoccum parvum</name>
    <dbReference type="NCBI Taxonomy" id="310453"/>
    <lineage>
        <taxon>Eukaryota</taxon>
        <taxon>Fungi</taxon>
        <taxon>Dikarya</taxon>
        <taxon>Ascomycota</taxon>
        <taxon>Pezizomycotina</taxon>
        <taxon>Dothideomycetes</taxon>
        <taxon>Dothideomycetes incertae sedis</taxon>
        <taxon>Botryosphaeriales</taxon>
        <taxon>Botryosphaeriaceae</taxon>
        <taxon>Neofusicoccum</taxon>
    </lineage>
</organism>
<proteinExistence type="predicted"/>
<dbReference type="Proteomes" id="UP001165186">
    <property type="component" value="Unassembled WGS sequence"/>
</dbReference>
<protein>
    <submittedName>
        <fullName evidence="1">Six-bladed beta-propeller TolB-like protein</fullName>
    </submittedName>
</protein>
<accession>A0ACB5RR10</accession>
<gene>
    <name evidence="1" type="primary">g861</name>
    <name evidence="1" type="ORF">NpPPO83_00000861</name>
</gene>
<reference evidence="1" key="1">
    <citation type="submission" date="2024-09" db="EMBL/GenBank/DDBJ databases">
        <title>Draft Genome Sequences of Neofusicoccum parvum.</title>
        <authorList>
            <person name="Ashida A."/>
            <person name="Camagna M."/>
            <person name="Tanaka A."/>
            <person name="Takemoto D."/>
        </authorList>
    </citation>
    <scope>NUCLEOTIDE SEQUENCE</scope>
    <source>
        <strain evidence="1">PPO83</strain>
    </source>
</reference>
<evidence type="ECO:0000313" key="2">
    <source>
        <dbReference type="Proteomes" id="UP001165186"/>
    </source>
</evidence>
<dbReference type="EMBL" id="BSXG01000004">
    <property type="protein sequence ID" value="GME22963.1"/>
    <property type="molecule type" value="Genomic_DNA"/>
</dbReference>
<sequence length="635" mass="67409">MRLAITASATVLYAKALTAVAAQSVIPEASTVPPPPEPEIISVTELPLPPVTPSAEEGSCTSEINPNRTGCIGQTNGLVQSGSFLPDGNHVVARVTFAGAPAAPDPGSIYAGDQIILVKSDGTNFSSGDPWKCVTCGMPEENAVGRNDALDYPQAFTDGKRLLAGTNIIDCGEFELASEECTPESTHIYPIRWNVKPDGSGAGGSMRELRLHPDDVHLGWSSAGVTAGKLDQYSYMARLDFNPSPTTGEPLAPRYDLANTTLLFNPADKQHVTADGDQLIINPDAIMVGELRGFSGSGKEVTYIGYPAESSNIDVFAADLSTGVIRRLTSHPEYTDPVDISPDDAWTVAMDTRGSGRQMFMAGMRHIPPIIDLITTTAASSTRNNGARRFFQPYLIDRYGDRGAYAGQRLNAAGNGSDGAVNDPNWNGMADPKWSPDGTRVAYWQTLVVPPACGGANPLPCPNSTAQGGRTARMMLAHLTSRTPTQREPVAVISDAVPWGTVYEPGAESPARSFVPGGTYTLAGKAAGSAEVVITENSDKTAISNIVVTYSGFSDDGETFLNGRENVTTRNPSPTLEEVDWFSDLVQTGATNATKKTSVDGFHLRIDAMTNIFMANGTLNTTIDGEVWTQPANET</sequence>
<comment type="caution">
    <text evidence="1">The sequence shown here is derived from an EMBL/GenBank/DDBJ whole genome shotgun (WGS) entry which is preliminary data.</text>
</comment>
<keyword evidence="2" id="KW-1185">Reference proteome</keyword>
<evidence type="ECO:0000313" key="1">
    <source>
        <dbReference type="EMBL" id="GME22963.1"/>
    </source>
</evidence>
<name>A0ACB5RR10_9PEZI</name>